<proteinExistence type="predicted"/>
<organism evidence="2 3">
    <name type="scientific">Chondromyces apiculatus DSM 436</name>
    <dbReference type="NCBI Taxonomy" id="1192034"/>
    <lineage>
        <taxon>Bacteria</taxon>
        <taxon>Pseudomonadati</taxon>
        <taxon>Myxococcota</taxon>
        <taxon>Polyangia</taxon>
        <taxon>Polyangiales</taxon>
        <taxon>Polyangiaceae</taxon>
        <taxon>Chondromyces</taxon>
    </lineage>
</organism>
<reference evidence="2 3" key="1">
    <citation type="submission" date="2013-05" db="EMBL/GenBank/DDBJ databases">
        <title>Genome assembly of Chondromyces apiculatus DSM 436.</title>
        <authorList>
            <person name="Sharma G."/>
            <person name="Khatri I."/>
            <person name="Kaur C."/>
            <person name="Mayilraj S."/>
            <person name="Subramanian S."/>
        </authorList>
    </citation>
    <scope>NUCLEOTIDE SEQUENCE [LARGE SCALE GENOMIC DNA]</scope>
    <source>
        <strain evidence="2 3">DSM 436</strain>
    </source>
</reference>
<protein>
    <recommendedName>
        <fullName evidence="4">HipA-like C-terminal domain-containing protein</fullName>
    </recommendedName>
</protein>
<evidence type="ECO:0000313" key="3">
    <source>
        <dbReference type="Proteomes" id="UP000019678"/>
    </source>
</evidence>
<gene>
    <name evidence="2" type="ORF">CAP_1758</name>
</gene>
<dbReference type="Proteomes" id="UP000019678">
    <property type="component" value="Unassembled WGS sequence"/>
</dbReference>
<accession>A0A017TBH2</accession>
<name>A0A017TBH2_9BACT</name>
<keyword evidence="3" id="KW-1185">Reference proteome</keyword>
<sequence>MLVAMSVSSYLVRVVLGAWRAQEMRGEDWGAGLEAMGTKKKFWCQADDGRRYLFKYTRPGTGEDWSEKVAAAFGAALQVTCATVELATYEDHRGTLTQSFTDAERGEVLVHGNELLGRNDLEYLPLVHYGASQHTVDTVLRVLDEASVDPPLHREAVAGLTTAANWFLGYLLLDVLIGNTDRHHENWGIVEHDGPDGTYRSRQLFPFFSNRVMPASRPEFTAYVRSLGLDPMAADSVEILEAQRRRSRLTSSTTKTAREVSAGAAPVPVRDSQAGP</sequence>
<dbReference type="AlphaFoldDB" id="A0A017TBH2"/>
<dbReference type="eggNOG" id="COG3550">
    <property type="taxonomic scope" value="Bacteria"/>
</dbReference>
<evidence type="ECO:0000256" key="1">
    <source>
        <dbReference type="SAM" id="MobiDB-lite"/>
    </source>
</evidence>
<dbReference type="EMBL" id="ASRX01000015">
    <property type="protein sequence ID" value="EYF06628.1"/>
    <property type="molecule type" value="Genomic_DNA"/>
</dbReference>
<evidence type="ECO:0000313" key="2">
    <source>
        <dbReference type="EMBL" id="EYF06628.1"/>
    </source>
</evidence>
<feature type="region of interest" description="Disordered" evidence="1">
    <location>
        <begin position="244"/>
        <end position="276"/>
    </location>
</feature>
<dbReference type="Gene3D" id="1.10.1070.20">
    <property type="match status" value="1"/>
</dbReference>
<evidence type="ECO:0008006" key="4">
    <source>
        <dbReference type="Google" id="ProtNLM"/>
    </source>
</evidence>
<comment type="caution">
    <text evidence="2">The sequence shown here is derived from an EMBL/GenBank/DDBJ whole genome shotgun (WGS) entry which is preliminary data.</text>
</comment>
<dbReference type="STRING" id="1192034.CAP_1758"/>